<accession>A0A923PJR9</accession>
<gene>
    <name evidence="4" type="ORF">H9S92_06720</name>
</gene>
<dbReference type="SUPFAM" id="SSF53474">
    <property type="entry name" value="alpha/beta-Hydrolases"/>
    <property type="match status" value="1"/>
</dbReference>
<dbReference type="Pfam" id="PF20434">
    <property type="entry name" value="BD-FAE"/>
    <property type="match status" value="1"/>
</dbReference>
<dbReference type="InterPro" id="IPR049492">
    <property type="entry name" value="BD-FAE-like_dom"/>
</dbReference>
<evidence type="ECO:0000259" key="2">
    <source>
        <dbReference type="Pfam" id="PF00326"/>
    </source>
</evidence>
<dbReference type="GO" id="GO:0008236">
    <property type="term" value="F:serine-type peptidase activity"/>
    <property type="evidence" value="ECO:0007669"/>
    <property type="project" value="InterPro"/>
</dbReference>
<comment type="caution">
    <text evidence="4">The sequence shown here is derived from an EMBL/GenBank/DDBJ whole genome shotgun (WGS) entry which is preliminary data.</text>
</comment>
<dbReference type="PANTHER" id="PTHR48081:SF33">
    <property type="entry name" value="KYNURENINE FORMAMIDASE"/>
    <property type="match status" value="1"/>
</dbReference>
<dbReference type="AlphaFoldDB" id="A0A923PJR9"/>
<dbReference type="PANTHER" id="PTHR48081">
    <property type="entry name" value="AB HYDROLASE SUPERFAMILY PROTEIN C4A8.06C"/>
    <property type="match status" value="1"/>
</dbReference>
<evidence type="ECO:0000259" key="3">
    <source>
        <dbReference type="Pfam" id="PF20434"/>
    </source>
</evidence>
<dbReference type="Pfam" id="PF00326">
    <property type="entry name" value="Peptidase_S9"/>
    <property type="match status" value="1"/>
</dbReference>
<evidence type="ECO:0000313" key="5">
    <source>
        <dbReference type="Proteomes" id="UP000650081"/>
    </source>
</evidence>
<protein>
    <submittedName>
        <fullName evidence="4">Alpha/beta hydrolase</fullName>
    </submittedName>
</protein>
<reference evidence="4" key="1">
    <citation type="submission" date="2020-08" db="EMBL/GenBank/DDBJ databases">
        <title>Lewinella bacteria from marine environments.</title>
        <authorList>
            <person name="Zhong Y."/>
        </authorList>
    </citation>
    <scope>NUCLEOTIDE SEQUENCE</scope>
    <source>
        <strain evidence="4">KCTC 42187</strain>
    </source>
</reference>
<name>A0A923PJR9_9BACT</name>
<evidence type="ECO:0000256" key="1">
    <source>
        <dbReference type="ARBA" id="ARBA00022801"/>
    </source>
</evidence>
<dbReference type="Gene3D" id="3.40.50.1820">
    <property type="entry name" value="alpha/beta hydrolase"/>
    <property type="match status" value="1"/>
</dbReference>
<sequence length="258" mass="28680">MFKLPAYWLACRRARAKMDVVTERAYYGPHPRQYVVVVRNRNAAAEEGPLRYAFYFHGGAWTFGRPETFVPAAIPWLERGFTVVLPSYRRPPRVGLHRIVGDCRTAIAHCRPAAPVAELHVAGMSAGAHLAALLGSQGSWWEAAGWEVRPSAVLCCAGPLSFQHLTGRRLFLPRYTDLDPINVLEPARAEQHQRWLLIHGTADRVVPITHSREFLARLRSLGYPAGLEVLPGGDHLDSGRWMFGGLAQDKVVAFLAGD</sequence>
<dbReference type="EMBL" id="JACSIT010000080">
    <property type="protein sequence ID" value="MBC6993845.1"/>
    <property type="molecule type" value="Genomic_DNA"/>
</dbReference>
<keyword evidence="1 4" id="KW-0378">Hydrolase</keyword>
<organism evidence="4 5">
    <name type="scientific">Neolewinella lacunae</name>
    <dbReference type="NCBI Taxonomy" id="1517758"/>
    <lineage>
        <taxon>Bacteria</taxon>
        <taxon>Pseudomonadati</taxon>
        <taxon>Bacteroidota</taxon>
        <taxon>Saprospiria</taxon>
        <taxon>Saprospirales</taxon>
        <taxon>Lewinellaceae</taxon>
        <taxon>Neolewinella</taxon>
    </lineage>
</organism>
<dbReference type="GO" id="GO:0006508">
    <property type="term" value="P:proteolysis"/>
    <property type="evidence" value="ECO:0007669"/>
    <property type="project" value="InterPro"/>
</dbReference>
<proteinExistence type="predicted"/>
<feature type="domain" description="Peptidase S9 prolyl oligopeptidase catalytic" evidence="2">
    <location>
        <begin position="175"/>
        <end position="235"/>
    </location>
</feature>
<dbReference type="InterPro" id="IPR001375">
    <property type="entry name" value="Peptidase_S9_cat"/>
</dbReference>
<dbReference type="InterPro" id="IPR050300">
    <property type="entry name" value="GDXG_lipolytic_enzyme"/>
</dbReference>
<feature type="domain" description="BD-FAE-like" evidence="3">
    <location>
        <begin position="46"/>
        <end position="137"/>
    </location>
</feature>
<dbReference type="RefSeq" id="WP_187465942.1">
    <property type="nucleotide sequence ID" value="NZ_JACSIT010000080.1"/>
</dbReference>
<evidence type="ECO:0000313" key="4">
    <source>
        <dbReference type="EMBL" id="MBC6993845.1"/>
    </source>
</evidence>
<dbReference type="InterPro" id="IPR029058">
    <property type="entry name" value="AB_hydrolase_fold"/>
</dbReference>
<dbReference type="Proteomes" id="UP000650081">
    <property type="component" value="Unassembled WGS sequence"/>
</dbReference>
<keyword evidence="5" id="KW-1185">Reference proteome</keyword>